<accession>A0A553N9K3</accession>
<dbReference type="AlphaFoldDB" id="A0A553N9K3"/>
<dbReference type="Gene3D" id="1.10.1410.40">
    <property type="match status" value="1"/>
</dbReference>
<gene>
    <name evidence="3" type="ORF">TCAL_02175</name>
</gene>
<sequence length="1110" mass="126911">MGNWCSKEAVPIEVTHKEFVVNRRETRREAGASTPNTPKIDPDPEGASHPPTDKNEEESSIQPVGEMVTDDRGSLCSDGLLEPSNLPSSNDTTLTKVDPESNQDSPPGKSEMRTSIQSLSSSASGDNGASSVKPETERSEEKLNHIMALVKIRQDNRSDDSQSDDDKLPPPIMKKEDIGTSPQEAASQSNSTNSDEGEVDTSSKLELIRKTILPILNESSEMASGAKKIQSPEAKYSNDPMDRIGKKSTEPIHPSMAELDLNYEELVQTVQVQNFKNMKRTFLLNPDEFLTQNLALSVQFFRDHEKDTETLYARKKKAEAELRERLSETKQHAIISNQLFQVILDYVGYETKVYATPILEPIQPVEHYLVNECIEVNRSEAAANGSLDYSHVDGPYYRTVLETTKHKGRYVKLQCVDDYEKLITRTNPASVVGTPPVTPKPPNKSTVSPKVVIEPPPRPQEARIFSPTRGHGRFHFAQSKIVTSIAEQDEEKEESDGEAPSCGEDLLRSLQKQMASNSNLSAWNHGSKLQKLKNEPYPATTGPPSPLLTITKPPSPPLSSPEPTPVAPIYESIQENNLYGYGTINPEKLDTDNANMAFNQTALDRKCFKKIAGTSDEDINDDTVVFSDDPIGREKIFLHSRHFVKDFKRKGATLANQVDISKSDWYWDHNLRFIQRQGRTDDSELDLGKENVSLFVPTAEAGFCPSEFDKWLTRQRCKIRDHRTGALYQWPQPHHLEQAKTIGCNLIPIGYENPKKNLQKGAKESAEMRLTWQVSFTRMENLIMKNWSQPKMRCYIFLMLFQKTLFQNRTGQSWLKRDHFRHIMFAIMEKNPGGKWIEEDLGKTLRDLFKSLNTALYYGKLLNYFMPEQNMLDTVPPHSLLKAKEVLIRLEECFSSYFMWCIYHLKAEKNFYPMPDVRRLYDILVGKQAKPPLLVNRWTKMDEVKKKDVTQQRMLQKLGQLKEKRNKEEESKIQQQDPLDPTRLDYPLQTIEKFDEDKRTLILDFFIDHFIQMAEKSNINRCYGQGLMYAMHCENLAKLPGYSGNLHFTSKIEQLRQVTRGNGRDYWDMNWDPEDGSRVSSRFRKASQRNDSYRKMPLPSPPKNEEVQRL</sequence>
<keyword evidence="4" id="KW-1185">Reference proteome</keyword>
<feature type="region of interest" description="Disordered" evidence="1">
    <location>
        <begin position="21"/>
        <end position="203"/>
    </location>
</feature>
<feature type="compositionally biased region" description="Low complexity" evidence="1">
    <location>
        <begin position="118"/>
        <end position="131"/>
    </location>
</feature>
<proteinExistence type="predicted"/>
<dbReference type="EMBL" id="VCGU01000459">
    <property type="protein sequence ID" value="TRY62131.1"/>
    <property type="molecule type" value="Genomic_DNA"/>
</dbReference>
<dbReference type="PANTHER" id="PTHR10656">
    <property type="entry name" value="CELL FATE DETERMINING PROTEIN MAB21-RELATED"/>
    <property type="match status" value="1"/>
</dbReference>
<dbReference type="PANTHER" id="PTHR10656:SF69">
    <property type="entry name" value="MAB-21-LIKE HHH_H2TH-LIKE DOMAIN-CONTAINING PROTEIN"/>
    <property type="match status" value="1"/>
</dbReference>
<evidence type="ECO:0000256" key="1">
    <source>
        <dbReference type="SAM" id="MobiDB-lite"/>
    </source>
</evidence>
<feature type="compositionally biased region" description="Basic and acidic residues" evidence="1">
    <location>
        <begin position="152"/>
        <end position="178"/>
    </location>
</feature>
<dbReference type="STRING" id="6832.A0A553N9K3"/>
<comment type="caution">
    <text evidence="3">The sequence shown here is derived from an EMBL/GenBank/DDBJ whole genome shotgun (WGS) entry which is preliminary data.</text>
</comment>
<feature type="domain" description="Mab-21-like HhH/H2TH-like" evidence="2">
    <location>
        <begin position="804"/>
        <end position="882"/>
    </location>
</feature>
<feature type="compositionally biased region" description="Polar residues" evidence="1">
    <location>
        <begin position="180"/>
        <end position="200"/>
    </location>
</feature>
<feature type="compositionally biased region" description="Basic and acidic residues" evidence="1">
    <location>
        <begin position="960"/>
        <end position="972"/>
    </location>
</feature>
<dbReference type="InterPro" id="IPR046906">
    <property type="entry name" value="Mab-21_HhH/H2TH-like"/>
</dbReference>
<feature type="compositionally biased region" description="Basic and acidic residues" evidence="1">
    <location>
        <begin position="21"/>
        <end position="30"/>
    </location>
</feature>
<protein>
    <recommendedName>
        <fullName evidence="2">Mab-21-like HhH/H2TH-like domain-containing protein</fullName>
    </recommendedName>
</protein>
<feature type="region of interest" description="Disordered" evidence="1">
    <location>
        <begin position="958"/>
        <end position="979"/>
    </location>
</feature>
<feature type="region of interest" description="Disordered" evidence="1">
    <location>
        <begin position="430"/>
        <end position="459"/>
    </location>
</feature>
<feature type="region of interest" description="Disordered" evidence="1">
    <location>
        <begin position="1067"/>
        <end position="1110"/>
    </location>
</feature>
<evidence type="ECO:0000259" key="2">
    <source>
        <dbReference type="Pfam" id="PF20266"/>
    </source>
</evidence>
<dbReference type="Pfam" id="PF20266">
    <property type="entry name" value="Mab-21_C"/>
    <property type="match status" value="1"/>
</dbReference>
<name>A0A553N9K3_TIGCA</name>
<evidence type="ECO:0000313" key="3">
    <source>
        <dbReference type="EMBL" id="TRY62131.1"/>
    </source>
</evidence>
<dbReference type="Proteomes" id="UP000318571">
    <property type="component" value="Chromosome 8"/>
</dbReference>
<feature type="compositionally biased region" description="Basic and acidic residues" evidence="1">
    <location>
        <begin position="134"/>
        <end position="144"/>
    </location>
</feature>
<feature type="compositionally biased region" description="Polar residues" evidence="1">
    <location>
        <begin position="85"/>
        <end position="105"/>
    </location>
</feature>
<organism evidence="3 4">
    <name type="scientific">Tigriopus californicus</name>
    <name type="common">Marine copepod</name>
    <dbReference type="NCBI Taxonomy" id="6832"/>
    <lineage>
        <taxon>Eukaryota</taxon>
        <taxon>Metazoa</taxon>
        <taxon>Ecdysozoa</taxon>
        <taxon>Arthropoda</taxon>
        <taxon>Crustacea</taxon>
        <taxon>Multicrustacea</taxon>
        <taxon>Hexanauplia</taxon>
        <taxon>Copepoda</taxon>
        <taxon>Harpacticoida</taxon>
        <taxon>Harpacticidae</taxon>
        <taxon>Tigriopus</taxon>
    </lineage>
</organism>
<evidence type="ECO:0000313" key="4">
    <source>
        <dbReference type="Proteomes" id="UP000318571"/>
    </source>
</evidence>
<reference evidence="3 4" key="1">
    <citation type="journal article" date="2018" name="Nat. Ecol. Evol.">
        <title>Genomic signatures of mitonuclear coevolution across populations of Tigriopus californicus.</title>
        <authorList>
            <person name="Barreto F.S."/>
            <person name="Watson E.T."/>
            <person name="Lima T.G."/>
            <person name="Willett C.S."/>
            <person name="Edmands S."/>
            <person name="Li W."/>
            <person name="Burton R.S."/>
        </authorList>
    </citation>
    <scope>NUCLEOTIDE SEQUENCE [LARGE SCALE GENOMIC DNA]</scope>
    <source>
        <strain evidence="3 4">San Diego</strain>
    </source>
</reference>